<name>A0A917QZZ0_9ACTN</name>
<dbReference type="Proteomes" id="UP000637788">
    <property type="component" value="Unassembled WGS sequence"/>
</dbReference>
<dbReference type="EMBL" id="BMPQ01000011">
    <property type="protein sequence ID" value="GGK79819.1"/>
    <property type="molecule type" value="Genomic_DNA"/>
</dbReference>
<gene>
    <name evidence="2" type="ORF">GCM10010094_46370</name>
</gene>
<dbReference type="AlphaFoldDB" id="A0A917QZZ0"/>
<keyword evidence="3" id="KW-1185">Reference proteome</keyword>
<accession>A0A917QZZ0</accession>
<proteinExistence type="predicted"/>
<reference evidence="2" key="1">
    <citation type="journal article" date="2014" name="Int. J. Syst. Evol. Microbiol.">
        <title>Complete genome sequence of Corynebacterium casei LMG S-19264T (=DSM 44701T), isolated from a smear-ripened cheese.</title>
        <authorList>
            <consortium name="US DOE Joint Genome Institute (JGI-PGF)"/>
            <person name="Walter F."/>
            <person name="Albersmeier A."/>
            <person name="Kalinowski J."/>
            <person name="Ruckert C."/>
        </authorList>
    </citation>
    <scope>NUCLEOTIDE SEQUENCE</scope>
    <source>
        <strain evidence="2">JCM 3035</strain>
    </source>
</reference>
<reference evidence="2" key="2">
    <citation type="submission" date="2020-09" db="EMBL/GenBank/DDBJ databases">
        <authorList>
            <person name="Sun Q."/>
            <person name="Ohkuma M."/>
        </authorList>
    </citation>
    <scope>NUCLEOTIDE SEQUENCE</scope>
    <source>
        <strain evidence="2">JCM 3035</strain>
    </source>
</reference>
<protein>
    <recommendedName>
        <fullName evidence="1">Methyltransferase domain-containing protein</fullName>
    </recommendedName>
</protein>
<sequence length="164" mass="17933">MTHDGPADHVEQNRRFWDDEAAAWHGPLARDHWAQVEPSWGLWATPESQVSVLPDGIDGMRTIELGCGTAYVSAWLARAGAHPVGIDLSEKQLATARAMQAEFGIDFPIWRGVRPPRSRRSATACRRSHALNGAAASCLRRSSSCSRSCRARITGPSAPRFACQ</sequence>
<dbReference type="InterPro" id="IPR029063">
    <property type="entry name" value="SAM-dependent_MTases_sf"/>
</dbReference>
<evidence type="ECO:0000313" key="3">
    <source>
        <dbReference type="Proteomes" id="UP000637788"/>
    </source>
</evidence>
<evidence type="ECO:0000313" key="2">
    <source>
        <dbReference type="EMBL" id="GGK79819.1"/>
    </source>
</evidence>
<evidence type="ECO:0000259" key="1">
    <source>
        <dbReference type="Pfam" id="PF13649"/>
    </source>
</evidence>
<dbReference type="Gene3D" id="3.40.50.150">
    <property type="entry name" value="Vaccinia Virus protein VP39"/>
    <property type="match status" value="1"/>
</dbReference>
<comment type="caution">
    <text evidence="2">The sequence shown here is derived from an EMBL/GenBank/DDBJ whole genome shotgun (WGS) entry which is preliminary data.</text>
</comment>
<dbReference type="InterPro" id="IPR041698">
    <property type="entry name" value="Methyltransf_25"/>
</dbReference>
<dbReference type="SUPFAM" id="SSF53335">
    <property type="entry name" value="S-adenosyl-L-methionine-dependent methyltransferases"/>
    <property type="match status" value="1"/>
</dbReference>
<dbReference type="CDD" id="cd02440">
    <property type="entry name" value="AdoMet_MTases"/>
    <property type="match status" value="1"/>
</dbReference>
<dbReference type="GO" id="GO:0008168">
    <property type="term" value="F:methyltransferase activity"/>
    <property type="evidence" value="ECO:0007669"/>
    <property type="project" value="UniProtKB-ARBA"/>
</dbReference>
<dbReference type="Pfam" id="PF13649">
    <property type="entry name" value="Methyltransf_25"/>
    <property type="match status" value="1"/>
</dbReference>
<feature type="domain" description="Methyltransferase" evidence="1">
    <location>
        <begin position="64"/>
        <end position="104"/>
    </location>
</feature>
<organism evidence="2 3">
    <name type="scientific">Streptomyces flaveus</name>
    <dbReference type="NCBI Taxonomy" id="66370"/>
    <lineage>
        <taxon>Bacteria</taxon>
        <taxon>Bacillati</taxon>
        <taxon>Actinomycetota</taxon>
        <taxon>Actinomycetes</taxon>
        <taxon>Kitasatosporales</taxon>
        <taxon>Streptomycetaceae</taxon>
        <taxon>Streptomyces</taxon>
        <taxon>Streptomyces aurantiacus group</taxon>
    </lineage>
</organism>